<feature type="region of interest" description="Disordered" evidence="2">
    <location>
        <begin position="38"/>
        <end position="63"/>
    </location>
</feature>
<dbReference type="InterPro" id="IPR000189">
    <property type="entry name" value="Transglyc_AS"/>
</dbReference>
<dbReference type="EMBL" id="AFWT01000005">
    <property type="protein sequence ID" value="EGV32925.1"/>
    <property type="molecule type" value="Genomic_DNA"/>
</dbReference>
<feature type="domain" description="Transglycosylase SLT" evidence="3">
    <location>
        <begin position="67"/>
        <end position="171"/>
    </location>
</feature>
<keyword evidence="5" id="KW-1185">Reference proteome</keyword>
<sequence>MDAYRMIRSSPSTRLLIWLALLLLAWGGLAVGASEGKGAETPAAESAPAMLKPPSQPRPSRARVDDLISKVAKRYKVETALVRAVVAAESNYNAYAVSRAGAIGLMQLMPATAADYGVHSPAALFDPEVNLRTGTRHLKRLLSKYKNDYGRVIMAYNAGEGVVDRTNSRVTYLETLNYTEAVIRNYRRHGGTAPTRDALRQVQSLRGMRFNRQSRRLLKKYLDPSLLSLKVKPTLDVRLLNPSLHEAGPESLPMFELDSGRMP</sequence>
<name>G2DYD3_9GAMM</name>
<dbReference type="STRING" id="765913.ThidrDRAFT_1045"/>
<dbReference type="InterPro" id="IPR008258">
    <property type="entry name" value="Transglycosylase_SLT_dom_1"/>
</dbReference>
<dbReference type="eggNOG" id="COG0741">
    <property type="taxonomic scope" value="Bacteria"/>
</dbReference>
<dbReference type="Proteomes" id="UP000004200">
    <property type="component" value="Unassembled WGS sequence"/>
</dbReference>
<evidence type="ECO:0000256" key="1">
    <source>
        <dbReference type="ARBA" id="ARBA00007734"/>
    </source>
</evidence>
<dbReference type="InterPro" id="IPR023346">
    <property type="entry name" value="Lysozyme-like_dom_sf"/>
</dbReference>
<organism evidence="4 5">
    <name type="scientific">Thiorhodococcus drewsii AZ1</name>
    <dbReference type="NCBI Taxonomy" id="765913"/>
    <lineage>
        <taxon>Bacteria</taxon>
        <taxon>Pseudomonadati</taxon>
        <taxon>Pseudomonadota</taxon>
        <taxon>Gammaproteobacteria</taxon>
        <taxon>Chromatiales</taxon>
        <taxon>Chromatiaceae</taxon>
        <taxon>Thiorhodococcus</taxon>
    </lineage>
</organism>
<dbReference type="AlphaFoldDB" id="G2DYD3"/>
<dbReference type="GO" id="GO:0016020">
    <property type="term" value="C:membrane"/>
    <property type="evidence" value="ECO:0007669"/>
    <property type="project" value="InterPro"/>
</dbReference>
<protein>
    <submittedName>
        <fullName evidence="4">Lytic transglycosylase catalytic</fullName>
    </submittedName>
</protein>
<dbReference type="PANTHER" id="PTHR37423:SF2">
    <property type="entry name" value="MEMBRANE-BOUND LYTIC MUREIN TRANSGLYCOSYLASE C"/>
    <property type="match status" value="1"/>
</dbReference>
<dbReference type="Gene3D" id="1.10.530.10">
    <property type="match status" value="1"/>
</dbReference>
<reference evidence="4 5" key="1">
    <citation type="submission" date="2011-06" db="EMBL/GenBank/DDBJ databases">
        <title>The draft genome of Thiorhodococcus drewsii AZ1.</title>
        <authorList>
            <consortium name="US DOE Joint Genome Institute (JGI-PGF)"/>
            <person name="Lucas S."/>
            <person name="Han J."/>
            <person name="Lapidus A."/>
            <person name="Cheng J.-F."/>
            <person name="Goodwin L."/>
            <person name="Pitluck S."/>
            <person name="Peters L."/>
            <person name="Land M.L."/>
            <person name="Hauser L."/>
            <person name="Vogl K."/>
            <person name="Liu Z."/>
            <person name="Imhoff J."/>
            <person name="Thiel V."/>
            <person name="Frigaard N.-U."/>
            <person name="Bryant D.A."/>
            <person name="Woyke T.J."/>
        </authorList>
    </citation>
    <scope>NUCLEOTIDE SEQUENCE [LARGE SCALE GENOMIC DNA]</scope>
    <source>
        <strain evidence="4 5">AZ1</strain>
    </source>
</reference>
<gene>
    <name evidence="4" type="ORF">ThidrDRAFT_1045</name>
</gene>
<dbReference type="CDD" id="cd00254">
    <property type="entry name" value="LT-like"/>
    <property type="match status" value="1"/>
</dbReference>
<dbReference type="SUPFAM" id="SSF53955">
    <property type="entry name" value="Lysozyme-like"/>
    <property type="match status" value="1"/>
</dbReference>
<dbReference type="GO" id="GO:0000270">
    <property type="term" value="P:peptidoglycan metabolic process"/>
    <property type="evidence" value="ECO:0007669"/>
    <property type="project" value="InterPro"/>
</dbReference>
<proteinExistence type="inferred from homology"/>
<dbReference type="PROSITE" id="PS00922">
    <property type="entry name" value="TRANSGLYCOSYLASE"/>
    <property type="match status" value="1"/>
</dbReference>
<evidence type="ECO:0000313" key="4">
    <source>
        <dbReference type="EMBL" id="EGV32925.1"/>
    </source>
</evidence>
<comment type="caution">
    <text evidence="4">The sequence shown here is derived from an EMBL/GenBank/DDBJ whole genome shotgun (WGS) entry which is preliminary data.</text>
</comment>
<evidence type="ECO:0000313" key="5">
    <source>
        <dbReference type="Proteomes" id="UP000004200"/>
    </source>
</evidence>
<dbReference type="GO" id="GO:0008933">
    <property type="term" value="F:peptidoglycan lytic transglycosylase activity"/>
    <property type="evidence" value="ECO:0007669"/>
    <property type="project" value="InterPro"/>
</dbReference>
<evidence type="ECO:0000256" key="2">
    <source>
        <dbReference type="SAM" id="MobiDB-lite"/>
    </source>
</evidence>
<dbReference type="Pfam" id="PF01464">
    <property type="entry name" value="SLT"/>
    <property type="match status" value="1"/>
</dbReference>
<accession>G2DYD3</accession>
<dbReference type="PANTHER" id="PTHR37423">
    <property type="entry name" value="SOLUBLE LYTIC MUREIN TRANSGLYCOSYLASE-RELATED"/>
    <property type="match status" value="1"/>
</dbReference>
<comment type="similarity">
    <text evidence="1">Belongs to the transglycosylase Slt family.</text>
</comment>
<evidence type="ECO:0000259" key="3">
    <source>
        <dbReference type="Pfam" id="PF01464"/>
    </source>
</evidence>